<dbReference type="Proteomes" id="UP000076584">
    <property type="component" value="Unassembled WGS sequence"/>
</dbReference>
<keyword evidence="2" id="KW-1185">Reference proteome</keyword>
<dbReference type="AlphaFoldDB" id="A0A161YBT5"/>
<reference evidence="1 2" key="1">
    <citation type="submission" date="2015-06" db="EMBL/GenBank/DDBJ databases">
        <title>Survival trade-offs in plant roots during colonization by closely related pathogenic and mutualistic fungi.</title>
        <authorList>
            <person name="Hacquard S."/>
            <person name="Kracher B."/>
            <person name="Hiruma K."/>
            <person name="Weinman A."/>
            <person name="Muench P."/>
            <person name="Garrido Oter R."/>
            <person name="Ver Loren van Themaat E."/>
            <person name="Dallerey J.-F."/>
            <person name="Damm U."/>
            <person name="Henrissat B."/>
            <person name="Lespinet O."/>
            <person name="Thon M."/>
            <person name="Kemen E."/>
            <person name="McHardy A.C."/>
            <person name="Schulze-Lefert P."/>
            <person name="O'Connell R.J."/>
        </authorList>
    </citation>
    <scope>NUCLEOTIDE SEQUENCE [LARGE SCALE GENOMIC DNA]</scope>
    <source>
        <strain evidence="1 2">MAFF 238704</strain>
    </source>
</reference>
<dbReference type="SUPFAM" id="SSF53098">
    <property type="entry name" value="Ribonuclease H-like"/>
    <property type="match status" value="1"/>
</dbReference>
<protein>
    <submittedName>
        <fullName evidence="1">Transposase-like protein</fullName>
    </submittedName>
</protein>
<organism evidence="1 2">
    <name type="scientific">Colletotrichum incanum</name>
    <name type="common">Soybean anthracnose fungus</name>
    <dbReference type="NCBI Taxonomy" id="1573173"/>
    <lineage>
        <taxon>Eukaryota</taxon>
        <taxon>Fungi</taxon>
        <taxon>Dikarya</taxon>
        <taxon>Ascomycota</taxon>
        <taxon>Pezizomycotina</taxon>
        <taxon>Sordariomycetes</taxon>
        <taxon>Hypocreomycetidae</taxon>
        <taxon>Glomerellales</taxon>
        <taxon>Glomerellaceae</taxon>
        <taxon>Colletotrichum</taxon>
        <taxon>Colletotrichum spaethianum species complex</taxon>
    </lineage>
</organism>
<evidence type="ECO:0000313" key="1">
    <source>
        <dbReference type="EMBL" id="KZL87212.1"/>
    </source>
</evidence>
<evidence type="ECO:0000313" key="2">
    <source>
        <dbReference type="Proteomes" id="UP000076584"/>
    </source>
</evidence>
<dbReference type="EMBL" id="LFIW01000325">
    <property type="protein sequence ID" value="KZL87212.1"/>
    <property type="molecule type" value="Genomic_DNA"/>
</dbReference>
<name>A0A161YBT5_COLIC</name>
<sequence>MYQTSSYYIMIDSLLLGSHGHFFNLVARTLLFGNDNEVFGAGSGFYLSIHNEPEDLNLWYKADPTAKFRNIVSFQWVIAPEVGKPQREHLVLNNDTRWNSFHLMIQRALEKKTKIETYINTVQNDESVTKSIPNDDILGPEDWKALAEIKAILEPF</sequence>
<dbReference type="InterPro" id="IPR012337">
    <property type="entry name" value="RNaseH-like_sf"/>
</dbReference>
<gene>
    <name evidence="1" type="ORF">CI238_12590</name>
</gene>
<proteinExistence type="predicted"/>
<comment type="caution">
    <text evidence="1">The sequence shown here is derived from an EMBL/GenBank/DDBJ whole genome shotgun (WGS) entry which is preliminary data.</text>
</comment>
<accession>A0A161YBT5</accession>